<evidence type="ECO:0000313" key="3">
    <source>
        <dbReference type="Proteomes" id="UP000516305"/>
    </source>
</evidence>
<evidence type="ECO:0000313" key="2">
    <source>
        <dbReference type="EMBL" id="QNR24127.1"/>
    </source>
</evidence>
<keyword evidence="1" id="KW-0732">Signal</keyword>
<dbReference type="EMBL" id="CP060139">
    <property type="protein sequence ID" value="QNR24127.1"/>
    <property type="molecule type" value="Genomic_DNA"/>
</dbReference>
<organism evidence="2 3">
    <name type="scientific">Croceimicrobium hydrocarbonivorans</name>
    <dbReference type="NCBI Taxonomy" id="2761580"/>
    <lineage>
        <taxon>Bacteria</taxon>
        <taxon>Pseudomonadati</taxon>
        <taxon>Bacteroidota</taxon>
        <taxon>Flavobacteriia</taxon>
        <taxon>Flavobacteriales</taxon>
        <taxon>Owenweeksiaceae</taxon>
        <taxon>Croceimicrobium</taxon>
    </lineage>
</organism>
<feature type="signal peptide" evidence="1">
    <location>
        <begin position="1"/>
        <end position="19"/>
    </location>
</feature>
<keyword evidence="3" id="KW-1185">Reference proteome</keyword>
<proteinExistence type="predicted"/>
<dbReference type="AlphaFoldDB" id="A0A7H0VEH9"/>
<name>A0A7H0VEH9_9FLAO</name>
<dbReference type="InterPro" id="IPR046495">
    <property type="entry name" value="DUF6588"/>
</dbReference>
<accession>A0A7H0VEH9</accession>
<dbReference type="Proteomes" id="UP000516305">
    <property type="component" value="Chromosome"/>
</dbReference>
<gene>
    <name evidence="2" type="ORF">H4K34_17420</name>
</gene>
<sequence>MKKIATLFLFAALTLQLNAQISFGPSIAGTQNDINYLGGGYLQPFGEAMAFGLTQGWYNTAKVKKTFRFELGFTPSVAIVPSEFQSFTIDPTKLEELELVNPSDNVTPTVFGEDNAGVRLRYSDPNLQGLANAEFNMPSGLGVSIAPMMAIHAGIGLPFDFELSGRYLPTTSVPFLTGSEIGIWGVGLKNDITNYIPKGGLIPFSIAAFASYSQLNLGQDIEPDANNDKRIDMEASAFVTRLLVSKKLLFITIYGGVGYNFLNSSIDVSGTYDYINPGNPLNPEQSITDPISISSTGGSGWAGNLGLRFKFLVFGYVSADYTFGVYNGANLSLGFSWDI</sequence>
<evidence type="ECO:0000256" key="1">
    <source>
        <dbReference type="SAM" id="SignalP"/>
    </source>
</evidence>
<dbReference type="RefSeq" id="WP_210758662.1">
    <property type="nucleotide sequence ID" value="NZ_CP060139.1"/>
</dbReference>
<feature type="chain" id="PRO_5028830181" description="Outer membrane protein beta-barrel domain-containing protein" evidence="1">
    <location>
        <begin position="20"/>
        <end position="339"/>
    </location>
</feature>
<dbReference type="KEGG" id="chyd:H4K34_17420"/>
<reference evidence="2 3" key="1">
    <citation type="submission" date="2020-08" db="EMBL/GenBank/DDBJ databases">
        <title>Croceimicrobium hydrocarbonivorans gen. nov., sp. nov., a novel marine bacterium isolated from a bacterial consortium that degrades polyethylene terephthalate.</title>
        <authorList>
            <person name="Liu R."/>
        </authorList>
    </citation>
    <scope>NUCLEOTIDE SEQUENCE [LARGE SCALE GENOMIC DNA]</scope>
    <source>
        <strain evidence="2 3">A20-9</strain>
    </source>
</reference>
<evidence type="ECO:0008006" key="4">
    <source>
        <dbReference type="Google" id="ProtNLM"/>
    </source>
</evidence>
<protein>
    <recommendedName>
        <fullName evidence="4">Outer membrane protein beta-barrel domain-containing protein</fullName>
    </recommendedName>
</protein>
<dbReference type="Pfam" id="PF20230">
    <property type="entry name" value="DUF6588"/>
    <property type="match status" value="1"/>
</dbReference>